<keyword evidence="2" id="KW-1185">Reference proteome</keyword>
<gene>
    <name evidence="1" type="ORF">GCM10009102_34310</name>
</gene>
<reference evidence="2" key="1">
    <citation type="journal article" date="2019" name="Int. J. Syst. Evol. Microbiol.">
        <title>The Global Catalogue of Microorganisms (GCM) 10K type strain sequencing project: providing services to taxonomists for standard genome sequencing and annotation.</title>
        <authorList>
            <consortium name="The Broad Institute Genomics Platform"/>
            <consortium name="The Broad Institute Genome Sequencing Center for Infectious Disease"/>
            <person name="Wu L."/>
            <person name="Ma J."/>
        </authorList>
    </citation>
    <scope>NUCLEOTIDE SEQUENCE [LARGE SCALE GENOMIC DNA]</scope>
    <source>
        <strain evidence="2">JCM 14603</strain>
    </source>
</reference>
<dbReference type="RefSeq" id="WP_243848522.1">
    <property type="nucleotide sequence ID" value="NZ_BAAAES010000025.1"/>
</dbReference>
<name>A0ABP3TB38_9SPHN</name>
<protein>
    <submittedName>
        <fullName evidence="1">Uncharacterized protein</fullName>
    </submittedName>
</protein>
<organism evidence="1 2">
    <name type="scientific">Sphingomonas insulae</name>
    <dbReference type="NCBI Taxonomy" id="424800"/>
    <lineage>
        <taxon>Bacteria</taxon>
        <taxon>Pseudomonadati</taxon>
        <taxon>Pseudomonadota</taxon>
        <taxon>Alphaproteobacteria</taxon>
        <taxon>Sphingomonadales</taxon>
        <taxon>Sphingomonadaceae</taxon>
        <taxon>Sphingomonas</taxon>
    </lineage>
</organism>
<accession>A0ABP3TB38</accession>
<proteinExistence type="predicted"/>
<comment type="caution">
    <text evidence="1">The sequence shown here is derived from an EMBL/GenBank/DDBJ whole genome shotgun (WGS) entry which is preliminary data.</text>
</comment>
<dbReference type="Proteomes" id="UP001500238">
    <property type="component" value="Unassembled WGS sequence"/>
</dbReference>
<dbReference type="EMBL" id="BAAAES010000025">
    <property type="protein sequence ID" value="GAA0678872.1"/>
    <property type="molecule type" value="Genomic_DNA"/>
</dbReference>
<sequence length="207" mass="23443">MGRKLASPPVRTTDSSHAGGSFSAFFWAEASMWNDDNAIYDDGEWITWTEINSHLERLEFEARYPHLNVELIPVFQNLLAVAQDYHELTGSHLQVYGDLGELYGAIVYKIKLHKNYAQGSDGRLGNDFVEVKTISPFKGSNAVTLNLKRNFSKVLIVKVDEDFEVYGKLIDRKALPKTKDDRLVLDWNDFEGDGRREARLAGSCLLT</sequence>
<evidence type="ECO:0000313" key="1">
    <source>
        <dbReference type="EMBL" id="GAA0678872.1"/>
    </source>
</evidence>
<evidence type="ECO:0000313" key="2">
    <source>
        <dbReference type="Proteomes" id="UP001500238"/>
    </source>
</evidence>